<keyword evidence="2" id="KW-1185">Reference proteome</keyword>
<comment type="caution">
    <text evidence="1">The sequence shown here is derived from an EMBL/GenBank/DDBJ whole genome shotgun (WGS) entry which is preliminary data.</text>
</comment>
<dbReference type="VEuPathDB" id="TriTrypDB:TM35_000361040"/>
<dbReference type="OrthoDB" id="8046937at2759"/>
<dbReference type="EMBL" id="NBCO01000036">
    <property type="protein sequence ID" value="ORC85244.1"/>
    <property type="molecule type" value="Genomic_DNA"/>
</dbReference>
<evidence type="ECO:0000313" key="2">
    <source>
        <dbReference type="Proteomes" id="UP000192257"/>
    </source>
</evidence>
<dbReference type="Proteomes" id="UP000192257">
    <property type="component" value="Unassembled WGS sequence"/>
</dbReference>
<dbReference type="GeneID" id="39989069"/>
<evidence type="ECO:0000313" key="1">
    <source>
        <dbReference type="EMBL" id="ORC85244.1"/>
    </source>
</evidence>
<proteinExistence type="predicted"/>
<accession>A0A1X0NKE8</accession>
<dbReference type="RefSeq" id="XP_028879310.1">
    <property type="nucleotide sequence ID" value="XM_029029289.1"/>
</dbReference>
<dbReference type="AlphaFoldDB" id="A0A1X0NKE8"/>
<sequence>MISQVEARAVQLALRGFKTHLHGPVDIRIDNTTIINIMQKENTHSQLLVKKVNAIDRVLRSHGIRAKWSYVASAKNPADGKYKDKKVNPIVLAKGVQLAIGRTGSGLKGAFQHFNFVSS</sequence>
<name>A0A1X0NKE8_9TRYP</name>
<reference evidence="1 2" key="1">
    <citation type="submission" date="2017-03" db="EMBL/GenBank/DDBJ databases">
        <title>An alternative strategy for trypanosome survival in the mammalian bloodstream revealed through genome and transcriptome analysis of the ubiquitous bovine parasite Trypanosoma (Megatrypanum) theileri.</title>
        <authorList>
            <person name="Kelly S."/>
            <person name="Ivens A."/>
            <person name="Mott A."/>
            <person name="O'Neill E."/>
            <person name="Emms D."/>
            <person name="Macleod O."/>
            <person name="Voorheis P."/>
            <person name="Matthews J."/>
            <person name="Matthews K."/>
            <person name="Carrington M."/>
        </authorList>
    </citation>
    <scope>NUCLEOTIDE SEQUENCE [LARGE SCALE GENOMIC DNA]</scope>
    <source>
        <strain evidence="1">Edinburgh</strain>
    </source>
</reference>
<protein>
    <submittedName>
        <fullName evidence="1">Uncharacterized protein</fullName>
    </submittedName>
</protein>
<gene>
    <name evidence="1" type="ORF">TM35_000361040</name>
</gene>
<organism evidence="1 2">
    <name type="scientific">Trypanosoma theileri</name>
    <dbReference type="NCBI Taxonomy" id="67003"/>
    <lineage>
        <taxon>Eukaryota</taxon>
        <taxon>Discoba</taxon>
        <taxon>Euglenozoa</taxon>
        <taxon>Kinetoplastea</taxon>
        <taxon>Metakinetoplastina</taxon>
        <taxon>Trypanosomatida</taxon>
        <taxon>Trypanosomatidae</taxon>
        <taxon>Trypanosoma</taxon>
    </lineage>
</organism>